<dbReference type="RefSeq" id="WP_301552532.1">
    <property type="nucleotide sequence ID" value="NZ_JAQRMZ010000008.1"/>
</dbReference>
<dbReference type="Gene3D" id="1.10.10.10">
    <property type="entry name" value="Winged helix-like DNA-binding domain superfamily/Winged helix DNA-binding domain"/>
    <property type="match status" value="1"/>
</dbReference>
<dbReference type="PANTHER" id="PTHR30419">
    <property type="entry name" value="HTH-TYPE TRANSCRIPTIONAL REGULATOR YBHD"/>
    <property type="match status" value="1"/>
</dbReference>
<reference evidence="6" key="1">
    <citation type="submission" date="2023-07" db="EMBL/GenBank/DDBJ databases">
        <title>Genomic Encyclopedia of Type Strains, Phase IV (KMG-IV): sequencing the most valuable type-strain genomes for metagenomic binning, comparative biology and taxonomic classification.</title>
        <authorList>
            <person name="Goeker M."/>
        </authorList>
    </citation>
    <scope>NUCLEOTIDE SEQUENCE [LARGE SCALE GENOMIC DNA]</scope>
    <source>
        <strain evidence="6">JSM 076093</strain>
    </source>
</reference>
<organism evidence="6 7">
    <name type="scientific">Guptibacillus hwajinpoensis</name>
    <dbReference type="NCBI Taxonomy" id="208199"/>
    <lineage>
        <taxon>Bacteria</taxon>
        <taxon>Bacillati</taxon>
        <taxon>Bacillota</taxon>
        <taxon>Bacilli</taxon>
        <taxon>Bacillales</taxon>
        <taxon>Guptibacillaceae</taxon>
        <taxon>Guptibacillus</taxon>
    </lineage>
</organism>
<dbReference type="Gene3D" id="3.40.190.290">
    <property type="match status" value="1"/>
</dbReference>
<dbReference type="PROSITE" id="PS50931">
    <property type="entry name" value="HTH_LYSR"/>
    <property type="match status" value="1"/>
</dbReference>
<dbReference type="InterPro" id="IPR050950">
    <property type="entry name" value="HTH-type_LysR_regulators"/>
</dbReference>
<evidence type="ECO:0000256" key="2">
    <source>
        <dbReference type="ARBA" id="ARBA00023015"/>
    </source>
</evidence>
<feature type="domain" description="HTH lysR-type" evidence="5">
    <location>
        <begin position="1"/>
        <end position="58"/>
    </location>
</feature>
<dbReference type="SUPFAM" id="SSF53850">
    <property type="entry name" value="Periplasmic binding protein-like II"/>
    <property type="match status" value="1"/>
</dbReference>
<evidence type="ECO:0000313" key="7">
    <source>
        <dbReference type="Proteomes" id="UP001226720"/>
    </source>
</evidence>
<evidence type="ECO:0000259" key="5">
    <source>
        <dbReference type="PROSITE" id="PS50931"/>
    </source>
</evidence>
<keyword evidence="7" id="KW-1185">Reference proteome</keyword>
<keyword evidence="3 6" id="KW-0238">DNA-binding</keyword>
<dbReference type="Pfam" id="PF03466">
    <property type="entry name" value="LysR_substrate"/>
    <property type="match status" value="1"/>
</dbReference>
<dbReference type="GeneID" id="301328184"/>
<comment type="caution">
    <text evidence="6">The sequence shown here is derived from an EMBL/GenBank/DDBJ whole genome shotgun (WGS) entry which is preliminary data.</text>
</comment>
<dbReference type="Proteomes" id="UP001226720">
    <property type="component" value="Unassembled WGS sequence"/>
</dbReference>
<evidence type="ECO:0000256" key="3">
    <source>
        <dbReference type="ARBA" id="ARBA00023125"/>
    </source>
</evidence>
<keyword evidence="4" id="KW-0804">Transcription</keyword>
<name>A0ABU0K2X2_9BACL</name>
<evidence type="ECO:0000256" key="1">
    <source>
        <dbReference type="ARBA" id="ARBA00009437"/>
    </source>
</evidence>
<dbReference type="InterPro" id="IPR036388">
    <property type="entry name" value="WH-like_DNA-bd_sf"/>
</dbReference>
<evidence type="ECO:0000313" key="6">
    <source>
        <dbReference type="EMBL" id="MDQ0483705.1"/>
    </source>
</evidence>
<dbReference type="PANTHER" id="PTHR30419:SF28">
    <property type="entry name" value="HTH-TYPE TRANSCRIPTIONAL REGULATOR BSDA"/>
    <property type="match status" value="1"/>
</dbReference>
<sequence>MTLVKYEIFSKVAELNSFTKTAKALNITQSAVSHAINSLEKEFALPLFIRNHSSIKLTDNAERLLIHVRQMLHQNNLLHEEVNAINGLIKGKVRLGVFSSVTTTWIPSIMKEMEKQFPHITIELREGNYAEIKSWLMNGEVDSGFVNNIEQLDTFNIKHLKQDRLLCIVSAQSPLQNEIKLSKEQVEEAPFIMPAFQCYEDIQIIFKENNIEPAIKYENMSENSVVSMVENNLGISIMPEMVVPKNVHSIKAIPLECDSYRTISLATRKNASPASKKLSATIERLVPTMNLS</sequence>
<dbReference type="SUPFAM" id="SSF46785">
    <property type="entry name" value="Winged helix' DNA-binding domain"/>
    <property type="match status" value="1"/>
</dbReference>
<protein>
    <submittedName>
        <fullName evidence="6">DNA-binding transcriptional LysR family regulator</fullName>
    </submittedName>
</protein>
<dbReference type="PRINTS" id="PR00039">
    <property type="entry name" value="HTHLYSR"/>
</dbReference>
<dbReference type="InterPro" id="IPR000847">
    <property type="entry name" value="LysR_HTH_N"/>
</dbReference>
<dbReference type="InterPro" id="IPR036390">
    <property type="entry name" value="WH_DNA-bd_sf"/>
</dbReference>
<keyword evidence="2" id="KW-0805">Transcription regulation</keyword>
<evidence type="ECO:0000256" key="4">
    <source>
        <dbReference type="ARBA" id="ARBA00023163"/>
    </source>
</evidence>
<comment type="similarity">
    <text evidence="1">Belongs to the LysR transcriptional regulatory family.</text>
</comment>
<dbReference type="EMBL" id="JAUSWM010000004">
    <property type="protein sequence ID" value="MDQ0483705.1"/>
    <property type="molecule type" value="Genomic_DNA"/>
</dbReference>
<dbReference type="GO" id="GO:0003677">
    <property type="term" value="F:DNA binding"/>
    <property type="evidence" value="ECO:0007669"/>
    <property type="project" value="UniProtKB-KW"/>
</dbReference>
<proteinExistence type="inferred from homology"/>
<gene>
    <name evidence="6" type="ORF">QO000_002687</name>
</gene>
<dbReference type="InterPro" id="IPR005119">
    <property type="entry name" value="LysR_subst-bd"/>
</dbReference>
<dbReference type="Pfam" id="PF00126">
    <property type="entry name" value="HTH_1"/>
    <property type="match status" value="1"/>
</dbReference>
<dbReference type="CDD" id="cd05466">
    <property type="entry name" value="PBP2_LTTR_substrate"/>
    <property type="match status" value="1"/>
</dbReference>
<accession>A0ABU0K2X2</accession>